<keyword evidence="7" id="KW-1185">Reference proteome</keyword>
<dbReference type="Pfam" id="PF01124">
    <property type="entry name" value="MAPEG"/>
    <property type="match status" value="1"/>
</dbReference>
<comment type="subcellular location">
    <subcellularLocation>
        <location evidence="1">Membrane</location>
    </subcellularLocation>
</comment>
<dbReference type="Gene3D" id="1.20.120.550">
    <property type="entry name" value="Membrane associated eicosanoid/glutathione metabolism-like domain"/>
    <property type="match status" value="1"/>
</dbReference>
<evidence type="ECO:0000313" key="6">
    <source>
        <dbReference type="EMBL" id="MDC7684058.1"/>
    </source>
</evidence>
<dbReference type="SUPFAM" id="SSF161084">
    <property type="entry name" value="MAPEG domain-like"/>
    <property type="match status" value="1"/>
</dbReference>
<sequence length="141" mass="15850">MPNSLLILWPVGALAALTFVMLAGILVTRIGAVRRREVSPRDFALGESKRVPARLTQISRNYASLLELPVLFYVICLLMIVTKTVSDVQLVLAWLFVAFRVVHTIIHVTINHILFRLFAFGSSVTVLVVMWVLFFVRLGSQ</sequence>
<accession>A0ABT5HVH0</accession>
<reference evidence="6 7" key="1">
    <citation type="submission" date="2023-01" db="EMBL/GenBank/DDBJ databases">
        <title>Novel species of the genus Asticcacaulis isolated from rivers.</title>
        <authorList>
            <person name="Lu H."/>
        </authorList>
    </citation>
    <scope>NUCLEOTIDE SEQUENCE [LARGE SCALE GENOMIC DNA]</scope>
    <source>
        <strain evidence="6 7">BYS171W</strain>
    </source>
</reference>
<evidence type="ECO:0000256" key="5">
    <source>
        <dbReference type="SAM" id="Phobius"/>
    </source>
</evidence>
<comment type="caution">
    <text evidence="6">The sequence shown here is derived from an EMBL/GenBank/DDBJ whole genome shotgun (WGS) entry which is preliminary data.</text>
</comment>
<protein>
    <submittedName>
        <fullName evidence="6">MAPEG family protein</fullName>
    </submittedName>
</protein>
<gene>
    <name evidence="6" type="ORF">PQU92_12280</name>
</gene>
<dbReference type="InterPro" id="IPR001129">
    <property type="entry name" value="Membr-assoc_MAPEG"/>
</dbReference>
<organism evidence="6 7">
    <name type="scientific">Asticcacaulis aquaticus</name>
    <dbReference type="NCBI Taxonomy" id="2984212"/>
    <lineage>
        <taxon>Bacteria</taxon>
        <taxon>Pseudomonadati</taxon>
        <taxon>Pseudomonadota</taxon>
        <taxon>Alphaproteobacteria</taxon>
        <taxon>Caulobacterales</taxon>
        <taxon>Caulobacteraceae</taxon>
        <taxon>Asticcacaulis</taxon>
    </lineage>
</organism>
<dbReference type="Proteomes" id="UP001214854">
    <property type="component" value="Unassembled WGS sequence"/>
</dbReference>
<feature type="transmembrane region" description="Helical" evidence="5">
    <location>
        <begin position="62"/>
        <end position="82"/>
    </location>
</feature>
<keyword evidence="3 5" id="KW-1133">Transmembrane helix</keyword>
<dbReference type="RefSeq" id="WP_272748509.1">
    <property type="nucleotide sequence ID" value="NZ_JAQQKX010000009.1"/>
</dbReference>
<name>A0ABT5HVH0_9CAUL</name>
<dbReference type="EMBL" id="JAQQKX010000009">
    <property type="protein sequence ID" value="MDC7684058.1"/>
    <property type="molecule type" value="Genomic_DNA"/>
</dbReference>
<evidence type="ECO:0000313" key="7">
    <source>
        <dbReference type="Proteomes" id="UP001214854"/>
    </source>
</evidence>
<evidence type="ECO:0000256" key="3">
    <source>
        <dbReference type="ARBA" id="ARBA00022989"/>
    </source>
</evidence>
<keyword evidence="2 5" id="KW-0812">Transmembrane</keyword>
<evidence type="ECO:0000256" key="2">
    <source>
        <dbReference type="ARBA" id="ARBA00022692"/>
    </source>
</evidence>
<keyword evidence="4 5" id="KW-0472">Membrane</keyword>
<evidence type="ECO:0000256" key="1">
    <source>
        <dbReference type="ARBA" id="ARBA00004370"/>
    </source>
</evidence>
<proteinExistence type="predicted"/>
<feature type="transmembrane region" description="Helical" evidence="5">
    <location>
        <begin position="6"/>
        <end position="27"/>
    </location>
</feature>
<dbReference type="InterPro" id="IPR023352">
    <property type="entry name" value="MAPEG-like_dom_sf"/>
</dbReference>
<feature type="transmembrane region" description="Helical" evidence="5">
    <location>
        <begin position="88"/>
        <end position="106"/>
    </location>
</feature>
<feature type="transmembrane region" description="Helical" evidence="5">
    <location>
        <begin position="113"/>
        <end position="136"/>
    </location>
</feature>
<evidence type="ECO:0000256" key="4">
    <source>
        <dbReference type="ARBA" id="ARBA00023136"/>
    </source>
</evidence>